<name>A0A0J6S4N1_9HYPH</name>
<proteinExistence type="predicted"/>
<reference evidence="2 3" key="1">
    <citation type="submission" date="2015-03" db="EMBL/GenBank/DDBJ databases">
        <title>Genome sequencing of Methylobacterium aquaticum DSM16371 type strain.</title>
        <authorList>
            <person name="Chaudhry V."/>
            <person name="Patil P.B."/>
        </authorList>
    </citation>
    <scope>NUCLEOTIDE SEQUENCE [LARGE SCALE GENOMIC DNA]</scope>
    <source>
        <strain evidence="2 3">DSM 16371</strain>
    </source>
</reference>
<evidence type="ECO:0000256" key="1">
    <source>
        <dbReference type="SAM" id="MobiDB-lite"/>
    </source>
</evidence>
<feature type="region of interest" description="Disordered" evidence="1">
    <location>
        <begin position="61"/>
        <end position="83"/>
    </location>
</feature>
<evidence type="ECO:0000313" key="3">
    <source>
        <dbReference type="Proteomes" id="UP000035929"/>
    </source>
</evidence>
<accession>A0A0J6S4N1</accession>
<dbReference type="Proteomes" id="UP000035929">
    <property type="component" value="Unassembled WGS sequence"/>
</dbReference>
<protein>
    <submittedName>
        <fullName evidence="2">Uncharacterized protein</fullName>
    </submittedName>
</protein>
<dbReference type="PATRIC" id="fig|270351.6.peg.3596"/>
<dbReference type="AlphaFoldDB" id="A0A0J6S4N1"/>
<comment type="caution">
    <text evidence="2">The sequence shown here is derived from an EMBL/GenBank/DDBJ whole genome shotgun (WGS) entry which is preliminary data.</text>
</comment>
<gene>
    <name evidence="2" type="ORF">VP06_27080</name>
</gene>
<organism evidence="2 3">
    <name type="scientific">Methylobacterium aquaticum</name>
    <dbReference type="NCBI Taxonomy" id="270351"/>
    <lineage>
        <taxon>Bacteria</taxon>
        <taxon>Pseudomonadati</taxon>
        <taxon>Pseudomonadota</taxon>
        <taxon>Alphaproteobacteria</taxon>
        <taxon>Hyphomicrobiales</taxon>
        <taxon>Methylobacteriaceae</taxon>
        <taxon>Methylobacterium</taxon>
    </lineage>
</organism>
<sequence>MPSAMTTSHDILALIRAEAERIGIAPSTLCQRAVRNAGLVRRLESGKSVTVDVAARLKSWAAQQPSGSGNGRRAAGGTEAVAS</sequence>
<evidence type="ECO:0000313" key="2">
    <source>
        <dbReference type="EMBL" id="KMO28542.1"/>
    </source>
</evidence>
<dbReference type="EMBL" id="LABX01000243">
    <property type="protein sequence ID" value="KMO28542.1"/>
    <property type="molecule type" value="Genomic_DNA"/>
</dbReference>